<comment type="caution">
    <text evidence="2">The sequence shown here is derived from an EMBL/GenBank/DDBJ whole genome shotgun (WGS) entry which is preliminary data.</text>
</comment>
<keyword evidence="1" id="KW-0472">Membrane</keyword>
<dbReference type="EMBL" id="JABWCS010000193">
    <property type="protein sequence ID" value="NUU59840.1"/>
    <property type="molecule type" value="Genomic_DNA"/>
</dbReference>
<gene>
    <name evidence="2" type="ORF">HPT30_05655</name>
</gene>
<dbReference type="Pfam" id="PF12730">
    <property type="entry name" value="ABC2_membrane_4"/>
    <property type="match status" value="1"/>
</dbReference>
<evidence type="ECO:0000256" key="1">
    <source>
        <dbReference type="SAM" id="Phobius"/>
    </source>
</evidence>
<feature type="transmembrane region" description="Helical" evidence="1">
    <location>
        <begin position="137"/>
        <end position="155"/>
    </location>
</feature>
<dbReference type="CDD" id="cd21809">
    <property type="entry name" value="ABC-2_lan_permease-like"/>
    <property type="match status" value="1"/>
</dbReference>
<dbReference type="PANTHER" id="PTHR37305">
    <property type="entry name" value="INTEGRAL MEMBRANE PROTEIN-RELATED"/>
    <property type="match status" value="1"/>
</dbReference>
<keyword evidence="1" id="KW-0812">Transmembrane</keyword>
<organism evidence="2 3">
    <name type="scientific">Paenibacillus agri</name>
    <dbReference type="NCBI Taxonomy" id="2744309"/>
    <lineage>
        <taxon>Bacteria</taxon>
        <taxon>Bacillati</taxon>
        <taxon>Bacillota</taxon>
        <taxon>Bacilli</taxon>
        <taxon>Bacillales</taxon>
        <taxon>Paenibacillaceae</taxon>
        <taxon>Paenibacillus</taxon>
    </lineage>
</organism>
<feature type="transmembrane region" description="Helical" evidence="1">
    <location>
        <begin position="51"/>
        <end position="71"/>
    </location>
</feature>
<protein>
    <submittedName>
        <fullName evidence="2">ABC transporter permease</fullName>
    </submittedName>
</protein>
<evidence type="ECO:0000313" key="3">
    <source>
        <dbReference type="Proteomes" id="UP000564806"/>
    </source>
</evidence>
<feature type="transmembrane region" description="Helical" evidence="1">
    <location>
        <begin position="167"/>
        <end position="186"/>
    </location>
</feature>
<sequence>MQLLSLEFYKIRRKRLFLMATLFLGVELAGAFMAVSMSLARHPDQEEWMPLLATLSSMNGLFLPILSAVCVSRISDMEHKGNTWKLLLSVSVRRGQLYLAKYICACVILLGVSLLQIAAAAAFGIGKGLWESFPLGLMVQFMAGTLLTNMVIIALQQWLSLAVKNQAFALCLGMLGGFFGMTGDFFPQAVRQYFIWSNYNGLSPVRQSYVDNAIQFTAIDGGALLPQASILVVLGVVIYIAGSRHISRQDI</sequence>
<accession>A0A850EJ47</accession>
<dbReference type="AlphaFoldDB" id="A0A850EJ47"/>
<reference evidence="2" key="1">
    <citation type="submission" date="2020-06" db="EMBL/GenBank/DDBJ databases">
        <title>Paenibacillus sp. nov., isolated from soil.</title>
        <authorList>
            <person name="Seo Y.L."/>
        </authorList>
    </citation>
    <scope>NUCLEOTIDE SEQUENCE [LARGE SCALE GENOMIC DNA]</scope>
    <source>
        <strain evidence="2">JW14</strain>
    </source>
</reference>
<keyword evidence="1" id="KW-1133">Transmembrane helix</keyword>
<feature type="transmembrane region" description="Helical" evidence="1">
    <location>
        <begin position="102"/>
        <end position="125"/>
    </location>
</feature>
<proteinExistence type="predicted"/>
<dbReference type="PANTHER" id="PTHR37305:SF1">
    <property type="entry name" value="MEMBRANE PROTEIN"/>
    <property type="match status" value="1"/>
</dbReference>
<dbReference type="Proteomes" id="UP000564806">
    <property type="component" value="Unassembled WGS sequence"/>
</dbReference>
<name>A0A850EJ47_9BACL</name>
<keyword evidence="3" id="KW-1185">Reference proteome</keyword>
<feature type="transmembrane region" description="Helical" evidence="1">
    <location>
        <begin position="224"/>
        <end position="242"/>
    </location>
</feature>
<feature type="transmembrane region" description="Helical" evidence="1">
    <location>
        <begin position="16"/>
        <end position="39"/>
    </location>
</feature>
<evidence type="ECO:0000313" key="2">
    <source>
        <dbReference type="EMBL" id="NUU59840.1"/>
    </source>
</evidence>